<organism evidence="2 3">
    <name type="scientific">Paratrimastix pyriformis</name>
    <dbReference type="NCBI Taxonomy" id="342808"/>
    <lineage>
        <taxon>Eukaryota</taxon>
        <taxon>Metamonada</taxon>
        <taxon>Preaxostyla</taxon>
        <taxon>Paratrimastigidae</taxon>
        <taxon>Paratrimastix</taxon>
    </lineage>
</organism>
<evidence type="ECO:0000256" key="1">
    <source>
        <dbReference type="SAM" id="MobiDB-lite"/>
    </source>
</evidence>
<accession>A0ABQ8U317</accession>
<comment type="caution">
    <text evidence="2">The sequence shown here is derived from an EMBL/GenBank/DDBJ whole genome shotgun (WGS) entry which is preliminary data.</text>
</comment>
<dbReference type="Proteomes" id="UP001141327">
    <property type="component" value="Unassembled WGS sequence"/>
</dbReference>
<dbReference type="EMBL" id="JAPMOS010000228">
    <property type="protein sequence ID" value="KAJ4453686.1"/>
    <property type="molecule type" value="Genomic_DNA"/>
</dbReference>
<feature type="region of interest" description="Disordered" evidence="1">
    <location>
        <begin position="1"/>
        <end position="35"/>
    </location>
</feature>
<name>A0ABQ8U317_9EUKA</name>
<proteinExistence type="predicted"/>
<gene>
    <name evidence="2" type="ORF">PAPYR_11796</name>
</gene>
<feature type="compositionally biased region" description="Basic and acidic residues" evidence="1">
    <location>
        <begin position="71"/>
        <end position="86"/>
    </location>
</feature>
<evidence type="ECO:0000313" key="2">
    <source>
        <dbReference type="EMBL" id="KAJ4453686.1"/>
    </source>
</evidence>
<sequence length="164" mass="17395">MVDLTHGPPDPPRAAARRVGERGHRQLKSGFFPGTPLTLGPARWGVLWGSPGPVQRHIGSGSATCSWPGDLVRKMDLPSRPTEKTHPGRVPAVSGHSAGIPQLQRDSPEGRQLFPPTNFPPKRSTNGMKPPPNMLHVVFPMSPPAARPCLTLPQAASALSGPPA</sequence>
<evidence type="ECO:0000313" key="3">
    <source>
        <dbReference type="Proteomes" id="UP001141327"/>
    </source>
</evidence>
<keyword evidence="3" id="KW-1185">Reference proteome</keyword>
<protein>
    <submittedName>
        <fullName evidence="2">Uncharacterized protein</fullName>
    </submittedName>
</protein>
<reference evidence="2" key="1">
    <citation type="journal article" date="2022" name="bioRxiv">
        <title>Genomics of Preaxostyla Flagellates Illuminates Evolutionary Transitions and the Path Towards Mitochondrial Loss.</title>
        <authorList>
            <person name="Novak L.V.F."/>
            <person name="Treitli S.C."/>
            <person name="Pyrih J."/>
            <person name="Halakuc P."/>
            <person name="Pipaliya S.V."/>
            <person name="Vacek V."/>
            <person name="Brzon O."/>
            <person name="Soukal P."/>
            <person name="Eme L."/>
            <person name="Dacks J.B."/>
            <person name="Karnkowska A."/>
            <person name="Elias M."/>
            <person name="Hampl V."/>
        </authorList>
    </citation>
    <scope>NUCLEOTIDE SEQUENCE</scope>
    <source>
        <strain evidence="2">RCP-MX</strain>
    </source>
</reference>
<feature type="region of interest" description="Disordered" evidence="1">
    <location>
        <begin position="59"/>
        <end position="135"/>
    </location>
</feature>